<proteinExistence type="predicted"/>
<dbReference type="AlphaFoldDB" id="A0A1W1D6T8"/>
<reference evidence="1" key="1">
    <citation type="submission" date="2016-10" db="EMBL/GenBank/DDBJ databases">
        <authorList>
            <person name="de Groot N.N."/>
        </authorList>
    </citation>
    <scope>NUCLEOTIDE SEQUENCE</scope>
</reference>
<evidence type="ECO:0008006" key="2">
    <source>
        <dbReference type="Google" id="ProtNLM"/>
    </source>
</evidence>
<sequence>MSALRKLFELRRSLDAYETEMGFDQLSEVEKSVLAFIASKKDANITAITKDSYFAKFSLSTIKRAVGVLLAENIIEAKQSNNDKRSMILTVKHG</sequence>
<name>A0A1W1D6T8_9ZZZZ</name>
<dbReference type="InterPro" id="IPR036390">
    <property type="entry name" value="WH_DNA-bd_sf"/>
</dbReference>
<gene>
    <name evidence="1" type="ORF">MNB_SUP05-10-902</name>
</gene>
<protein>
    <recommendedName>
        <fullName evidence="2">HTH marR-type domain-containing protein</fullName>
    </recommendedName>
</protein>
<dbReference type="EMBL" id="FPHQ01000105">
    <property type="protein sequence ID" value="SFV76331.1"/>
    <property type="molecule type" value="Genomic_DNA"/>
</dbReference>
<accession>A0A1W1D6T8</accession>
<dbReference type="InterPro" id="IPR036388">
    <property type="entry name" value="WH-like_DNA-bd_sf"/>
</dbReference>
<dbReference type="SUPFAM" id="SSF46785">
    <property type="entry name" value="Winged helix' DNA-binding domain"/>
    <property type="match status" value="1"/>
</dbReference>
<dbReference type="Gene3D" id="1.10.10.10">
    <property type="entry name" value="Winged helix-like DNA-binding domain superfamily/Winged helix DNA-binding domain"/>
    <property type="match status" value="1"/>
</dbReference>
<evidence type="ECO:0000313" key="1">
    <source>
        <dbReference type="EMBL" id="SFV76331.1"/>
    </source>
</evidence>
<organism evidence="1">
    <name type="scientific">hydrothermal vent metagenome</name>
    <dbReference type="NCBI Taxonomy" id="652676"/>
    <lineage>
        <taxon>unclassified sequences</taxon>
        <taxon>metagenomes</taxon>
        <taxon>ecological metagenomes</taxon>
    </lineage>
</organism>